<dbReference type="Gene3D" id="2.130.10.10">
    <property type="entry name" value="YVTN repeat-like/Quinoprotein amine dehydrogenase"/>
    <property type="match status" value="1"/>
</dbReference>
<dbReference type="InterPro" id="IPR015943">
    <property type="entry name" value="WD40/YVTN_repeat-like_dom_sf"/>
</dbReference>
<protein>
    <recommendedName>
        <fullName evidence="3">WD40 repeat domain-containing protein</fullName>
    </recommendedName>
</protein>
<accession>A0ABS4IX69</accession>
<dbReference type="InterPro" id="IPR011044">
    <property type="entry name" value="Quino_amine_DH_bsu"/>
</dbReference>
<organism evidence="1 2">
    <name type="scientific">Paenibacillus eucommiae</name>
    <dbReference type="NCBI Taxonomy" id="1355755"/>
    <lineage>
        <taxon>Bacteria</taxon>
        <taxon>Bacillati</taxon>
        <taxon>Bacillota</taxon>
        <taxon>Bacilli</taxon>
        <taxon>Bacillales</taxon>
        <taxon>Paenibacillaceae</taxon>
        <taxon>Paenibacillus</taxon>
    </lineage>
</organism>
<dbReference type="SUPFAM" id="SSF63829">
    <property type="entry name" value="Calcium-dependent phosphotriesterase"/>
    <property type="match status" value="1"/>
</dbReference>
<sequence length="590" mass="65464">MERVEQPCRNFQFLSSAVIQDPQDGNEKVVFASFVTKGKGELIVIDPVTGGGERIVLPEGPGAWALHNWQSDKLLVGTCEHYPQAQLFSLDLKSRTWAEPLWVEDETYIWNWAEGSDGMIYGGTYPGCLLLQYDPHQHVLRNLGRASDNLENMYLREVNGSIPGFILISGGYQSTFVRAWDIEKEVFFDFCEAPAELDQLTDTYLRIKIKDQLVYYDPRTFSLMEPPHLEAAMEEVSPARPLGTCVQILGDGRTIGIRGQQYWIQETDGICSPLLDIPVEAPPSAILTLTADEEGRIWGSSNFGQTIFSYVPASGSYWNSPVVCNSGGEVYGMCVVEGRLFLAAYSGGDHVVYDPAQPWNQLDNINPRTLQTVAPQLVRPSGKSVVGPDGAVWTGWAAKYGTYGGGLSRVDPQTLEVLSWYDPVPEQQIVGLSADSRYLYFTTDTAGNGLKAKSTSRYLVVWDPAASAEVHRELLEEPEALRVLLACAGRVWMERDGQIHIFNPQTLSWENPIPLGESCTCMVQVNDATIALFGERYLYELHVEHRKAVQVGELPGDVGTAVVSPNDEMFFASGSWLYRLGLRRVENGGL</sequence>
<evidence type="ECO:0008006" key="3">
    <source>
        <dbReference type="Google" id="ProtNLM"/>
    </source>
</evidence>
<reference evidence="1 2" key="1">
    <citation type="submission" date="2021-03" db="EMBL/GenBank/DDBJ databases">
        <title>Genomic Encyclopedia of Type Strains, Phase IV (KMG-IV): sequencing the most valuable type-strain genomes for metagenomic binning, comparative biology and taxonomic classification.</title>
        <authorList>
            <person name="Goeker M."/>
        </authorList>
    </citation>
    <scope>NUCLEOTIDE SEQUENCE [LARGE SCALE GENOMIC DNA]</scope>
    <source>
        <strain evidence="1 2">DSM 26048</strain>
    </source>
</reference>
<name>A0ABS4IX69_9BACL</name>
<dbReference type="EMBL" id="JAGGLB010000009">
    <property type="protein sequence ID" value="MBP1991466.1"/>
    <property type="molecule type" value="Genomic_DNA"/>
</dbReference>
<keyword evidence="2" id="KW-1185">Reference proteome</keyword>
<dbReference type="SUPFAM" id="SSF50969">
    <property type="entry name" value="YVTN repeat-like/Quinoprotein amine dehydrogenase"/>
    <property type="match status" value="1"/>
</dbReference>
<dbReference type="RefSeq" id="WP_209972227.1">
    <property type="nucleotide sequence ID" value="NZ_JAGGLB010000009.1"/>
</dbReference>
<evidence type="ECO:0000313" key="1">
    <source>
        <dbReference type="EMBL" id="MBP1991466.1"/>
    </source>
</evidence>
<dbReference type="Proteomes" id="UP001519287">
    <property type="component" value="Unassembled WGS sequence"/>
</dbReference>
<proteinExistence type="predicted"/>
<gene>
    <name evidence="1" type="ORF">J2Z66_003073</name>
</gene>
<evidence type="ECO:0000313" key="2">
    <source>
        <dbReference type="Proteomes" id="UP001519287"/>
    </source>
</evidence>
<comment type="caution">
    <text evidence="1">The sequence shown here is derived from an EMBL/GenBank/DDBJ whole genome shotgun (WGS) entry which is preliminary data.</text>
</comment>